<accession>A0A330M3F8</accession>
<proteinExistence type="predicted"/>
<name>A0A330M3F8_9GAMM</name>
<evidence type="ECO:0000313" key="2">
    <source>
        <dbReference type="Proteomes" id="UP000250123"/>
    </source>
</evidence>
<dbReference type="AlphaFoldDB" id="A0A330M3F8"/>
<protein>
    <submittedName>
        <fullName evidence="1">Uncharacterized protein</fullName>
    </submittedName>
</protein>
<dbReference type="KEGG" id="sbk:SHEWBE_3193"/>
<sequence>MPADLIGQSRAGMRCDSLLAII</sequence>
<organism evidence="1 2">
    <name type="scientific">Shewanella benthica</name>
    <dbReference type="NCBI Taxonomy" id="43661"/>
    <lineage>
        <taxon>Bacteria</taxon>
        <taxon>Pseudomonadati</taxon>
        <taxon>Pseudomonadota</taxon>
        <taxon>Gammaproteobacteria</taxon>
        <taxon>Alteromonadales</taxon>
        <taxon>Shewanellaceae</taxon>
        <taxon>Shewanella</taxon>
    </lineage>
</organism>
<reference evidence="2" key="1">
    <citation type="submission" date="2018-06" db="EMBL/GenBank/DDBJ databases">
        <authorList>
            <person name="Cea G.-C."/>
            <person name="William W."/>
        </authorList>
    </citation>
    <scope>NUCLEOTIDE SEQUENCE [LARGE SCALE GENOMIC DNA]</scope>
    <source>
        <strain evidence="2">DB21MT-2</strain>
    </source>
</reference>
<gene>
    <name evidence="1" type="ORF">SHEWBE_3193</name>
</gene>
<dbReference type="EMBL" id="LS483452">
    <property type="protein sequence ID" value="SQH77156.1"/>
    <property type="molecule type" value="Genomic_DNA"/>
</dbReference>
<dbReference type="Proteomes" id="UP000250123">
    <property type="component" value="Chromosome SHEWBE"/>
</dbReference>
<evidence type="ECO:0000313" key="1">
    <source>
        <dbReference type="EMBL" id="SQH77156.1"/>
    </source>
</evidence>